<dbReference type="InterPro" id="IPR054817">
    <property type="entry name" value="Glycosyl_F510_1955-like"/>
</dbReference>
<evidence type="ECO:0000313" key="3">
    <source>
        <dbReference type="Proteomes" id="UP000037737"/>
    </source>
</evidence>
<protein>
    <recommendedName>
        <fullName evidence="4">BNR/Asp-box repeat protein</fullName>
    </recommendedName>
</protein>
<evidence type="ECO:0000256" key="1">
    <source>
        <dbReference type="SAM" id="SignalP"/>
    </source>
</evidence>
<dbReference type="Gene3D" id="2.130.10.10">
    <property type="entry name" value="YVTN repeat-like/Quinoprotein amine dehydrogenase"/>
    <property type="match status" value="1"/>
</dbReference>
<dbReference type="OrthoDB" id="9764804at2"/>
<organism evidence="2 3">
    <name type="scientific">Microbacterium aurantiacum</name>
    <dbReference type="NCBI Taxonomy" id="162393"/>
    <lineage>
        <taxon>Bacteria</taxon>
        <taxon>Bacillati</taxon>
        <taxon>Actinomycetota</taxon>
        <taxon>Actinomycetes</taxon>
        <taxon>Micrococcales</taxon>
        <taxon>Microbacteriaceae</taxon>
        <taxon>Microbacterium</taxon>
    </lineage>
</organism>
<keyword evidence="1" id="KW-0732">Signal</keyword>
<dbReference type="CDD" id="cd15482">
    <property type="entry name" value="Sialidase_non-viral"/>
    <property type="match status" value="1"/>
</dbReference>
<evidence type="ECO:0008006" key="4">
    <source>
        <dbReference type="Google" id="ProtNLM"/>
    </source>
</evidence>
<reference evidence="2" key="1">
    <citation type="submission" date="2015-04" db="EMBL/GenBank/DDBJ databases">
        <title>Complete genome sequence of Microbacterium chocolatum SIT 101, a bacterium enantioselectively hydrolyzing mesomeric diesters.</title>
        <authorList>
            <person name="Li X."/>
            <person name="Xu Y."/>
        </authorList>
    </citation>
    <scope>NUCLEOTIDE SEQUENCE [LARGE SCALE GENOMIC DNA]</scope>
    <source>
        <strain evidence="2">SIT 101</strain>
    </source>
</reference>
<dbReference type="Proteomes" id="UP000037737">
    <property type="component" value="Unassembled WGS sequence"/>
</dbReference>
<dbReference type="EMBL" id="LAVO01000010">
    <property type="protein sequence ID" value="KOS10588.1"/>
    <property type="molecule type" value="Genomic_DNA"/>
</dbReference>
<accession>A0A0M8MFS4</accession>
<dbReference type="AlphaFoldDB" id="A0A0M8MFS4"/>
<keyword evidence="3" id="KW-1185">Reference proteome</keyword>
<dbReference type="PROSITE" id="PS51257">
    <property type="entry name" value="PROKAR_LIPOPROTEIN"/>
    <property type="match status" value="1"/>
</dbReference>
<dbReference type="InterPro" id="IPR015943">
    <property type="entry name" value="WD40/YVTN_repeat-like_dom_sf"/>
</dbReference>
<sequence length="279" mass="28756">MKRSLLLATATVTALAVIATGCTATPLGNPDSAPRIDHIHGIAEDPRGDDLLIATHNGIFTLDPGGKISGPIGGHDFDAMGFTAWKDTLFASGHPGEDTPPELGAPNLGIIRSDDYGNSWSPIALNGTTDFHVLTAGPDGVLYGIPSSQVNLLTSTDEGSTWTERAPLGAADLAATESGVYAAAEEGLLLSTDGGNTFTPVDAAPVLYALEARTDGTLLGAGTDGVLWSQDESGAWQQLESLRGAVQALSVIDERIILVDDRGIVEISTNGTTVLSPAQ</sequence>
<gene>
    <name evidence="2" type="ORF">XI38_10300</name>
</gene>
<dbReference type="SUPFAM" id="SSF110296">
    <property type="entry name" value="Oligoxyloglucan reducing end-specific cellobiohydrolase"/>
    <property type="match status" value="1"/>
</dbReference>
<comment type="caution">
    <text evidence="2">The sequence shown here is derived from an EMBL/GenBank/DDBJ whole genome shotgun (WGS) entry which is preliminary data.</text>
</comment>
<dbReference type="KEGG" id="mcw:A8L33_00835"/>
<dbReference type="RefSeq" id="WP_053548208.1">
    <property type="nucleotide sequence ID" value="NZ_JAHWXH010000001.1"/>
</dbReference>
<dbReference type="NCBIfam" id="NF045728">
    <property type="entry name" value="glycosyl_F510_1955"/>
    <property type="match status" value="1"/>
</dbReference>
<feature type="chain" id="PRO_5005818317" description="BNR/Asp-box repeat protein" evidence="1">
    <location>
        <begin position="25"/>
        <end position="279"/>
    </location>
</feature>
<evidence type="ECO:0000313" key="2">
    <source>
        <dbReference type="EMBL" id="KOS10588.1"/>
    </source>
</evidence>
<feature type="signal peptide" evidence="1">
    <location>
        <begin position="1"/>
        <end position="24"/>
    </location>
</feature>
<dbReference type="PATRIC" id="fig|84292.3.peg.2100"/>
<proteinExistence type="predicted"/>
<name>A0A0M8MFS4_9MICO</name>